<dbReference type="Proteomes" id="UP000177625">
    <property type="component" value="Unassembled WGS sequence"/>
</dbReference>
<protein>
    <recommendedName>
        <fullName evidence="3">ABC transporter domain-containing protein</fullName>
    </recommendedName>
</protein>
<dbReference type="InterPro" id="IPR027417">
    <property type="entry name" value="P-loop_NTPase"/>
</dbReference>
<keyword evidence="2" id="KW-1185">Reference proteome</keyword>
<dbReference type="AlphaFoldDB" id="A0A1E1MCJ6"/>
<name>A0A1E1MCJ6_RHYSE</name>
<accession>A0A1E1MCJ6</accession>
<reference evidence="2" key="1">
    <citation type="submission" date="2016-03" db="EMBL/GenBank/DDBJ databases">
        <authorList>
            <person name="Guldener U."/>
        </authorList>
    </citation>
    <scope>NUCLEOTIDE SEQUENCE [LARGE SCALE GENOMIC DNA]</scope>
</reference>
<evidence type="ECO:0008006" key="3">
    <source>
        <dbReference type="Google" id="ProtNLM"/>
    </source>
</evidence>
<dbReference type="EMBL" id="FJVC01000265">
    <property type="protein sequence ID" value="CZT46829.1"/>
    <property type="molecule type" value="Genomic_DNA"/>
</dbReference>
<dbReference type="SUPFAM" id="SSF52540">
    <property type="entry name" value="P-loop containing nucleoside triphosphate hydrolases"/>
    <property type="match status" value="1"/>
</dbReference>
<dbReference type="PANTHER" id="PTHR43394">
    <property type="entry name" value="ATP-DEPENDENT PERMEASE MDL1, MITOCHONDRIAL"/>
    <property type="match status" value="1"/>
</dbReference>
<dbReference type="GO" id="GO:0015421">
    <property type="term" value="F:ABC-type oligopeptide transporter activity"/>
    <property type="evidence" value="ECO:0007669"/>
    <property type="project" value="TreeGrafter"/>
</dbReference>
<evidence type="ECO:0000313" key="1">
    <source>
        <dbReference type="EMBL" id="CZT46829.1"/>
    </source>
</evidence>
<dbReference type="InterPro" id="IPR039421">
    <property type="entry name" value="Type_1_exporter"/>
</dbReference>
<evidence type="ECO:0000313" key="2">
    <source>
        <dbReference type="Proteomes" id="UP000177625"/>
    </source>
</evidence>
<dbReference type="Gene3D" id="3.40.50.300">
    <property type="entry name" value="P-loop containing nucleotide triphosphate hydrolases"/>
    <property type="match status" value="1"/>
</dbReference>
<dbReference type="PANTHER" id="PTHR43394:SF1">
    <property type="entry name" value="ATP-BINDING CASSETTE SUB-FAMILY B MEMBER 10, MITOCHONDRIAL"/>
    <property type="match status" value="1"/>
</dbReference>
<proteinExistence type="predicted"/>
<organism evidence="1 2">
    <name type="scientific">Rhynchosporium secalis</name>
    <name type="common">Barley scald fungus</name>
    <dbReference type="NCBI Taxonomy" id="38038"/>
    <lineage>
        <taxon>Eukaryota</taxon>
        <taxon>Fungi</taxon>
        <taxon>Dikarya</taxon>
        <taxon>Ascomycota</taxon>
        <taxon>Pezizomycotina</taxon>
        <taxon>Leotiomycetes</taxon>
        <taxon>Helotiales</taxon>
        <taxon>Ploettnerulaceae</taxon>
        <taxon>Rhynchosporium</taxon>
    </lineage>
</organism>
<gene>
    <name evidence="1" type="ORF">RSE6_07328</name>
</gene>
<sequence length="84" mass="9217">MDESTSSLDQETEKLVNKLITNEFKDWTVVAVTHRPESVAALGSGFDMVVVLEDGRAVEVDTPGRLLAKDNGTFCKLVKLRHAS</sequence>